<evidence type="ECO:0008006" key="5">
    <source>
        <dbReference type="Google" id="ProtNLM"/>
    </source>
</evidence>
<keyword evidence="4" id="KW-1185">Reference proteome</keyword>
<keyword evidence="2" id="KW-1133">Transmembrane helix</keyword>
<keyword evidence="2" id="KW-0472">Membrane</keyword>
<dbReference type="RefSeq" id="WP_378209961.1">
    <property type="nucleotide sequence ID" value="NZ_JBHLZP010000351.1"/>
</dbReference>
<sequence length="157" mass="16204">MTRLESSAWPLAGGSASVFALAVVLDRLPWQVGFGVVALAVAAWAWSSPAVAGAGVGAVAWLCVTGFDVHHFGDIRVTGSDDAARAAVLVLAGVLVAAAHALAEAYGRHRRADPMWAEFHATAPGLPQEGVPIPRPRPHGEAGLEEAAPRTSDRGTE</sequence>
<feature type="compositionally biased region" description="Basic and acidic residues" evidence="1">
    <location>
        <begin position="138"/>
        <end position="157"/>
    </location>
</feature>
<feature type="region of interest" description="Disordered" evidence="1">
    <location>
        <begin position="125"/>
        <end position="157"/>
    </location>
</feature>
<evidence type="ECO:0000313" key="3">
    <source>
        <dbReference type="EMBL" id="MFB9837182.1"/>
    </source>
</evidence>
<evidence type="ECO:0000256" key="2">
    <source>
        <dbReference type="SAM" id="Phobius"/>
    </source>
</evidence>
<organism evidence="3 4">
    <name type="scientific">Actinoallomurus acaciae</name>
    <dbReference type="NCBI Taxonomy" id="502577"/>
    <lineage>
        <taxon>Bacteria</taxon>
        <taxon>Bacillati</taxon>
        <taxon>Actinomycetota</taxon>
        <taxon>Actinomycetes</taxon>
        <taxon>Streptosporangiales</taxon>
        <taxon>Thermomonosporaceae</taxon>
        <taxon>Actinoallomurus</taxon>
    </lineage>
</organism>
<feature type="transmembrane region" description="Helical" evidence="2">
    <location>
        <begin position="32"/>
        <end position="63"/>
    </location>
</feature>
<proteinExistence type="predicted"/>
<dbReference type="Proteomes" id="UP001589627">
    <property type="component" value="Unassembled WGS sequence"/>
</dbReference>
<keyword evidence="2" id="KW-0812">Transmembrane</keyword>
<gene>
    <name evidence="3" type="ORF">ACFFNX_33920</name>
</gene>
<protein>
    <recommendedName>
        <fullName evidence="5">Histidine kinase</fullName>
    </recommendedName>
</protein>
<name>A0ABV5YT79_9ACTN</name>
<accession>A0ABV5YT79</accession>
<evidence type="ECO:0000313" key="4">
    <source>
        <dbReference type="Proteomes" id="UP001589627"/>
    </source>
</evidence>
<reference evidence="3 4" key="1">
    <citation type="submission" date="2024-09" db="EMBL/GenBank/DDBJ databases">
        <authorList>
            <person name="Sun Q."/>
            <person name="Mori K."/>
        </authorList>
    </citation>
    <scope>NUCLEOTIDE SEQUENCE [LARGE SCALE GENOMIC DNA]</scope>
    <source>
        <strain evidence="3 4">TBRC 0563</strain>
    </source>
</reference>
<dbReference type="EMBL" id="JBHLZP010000351">
    <property type="protein sequence ID" value="MFB9837182.1"/>
    <property type="molecule type" value="Genomic_DNA"/>
</dbReference>
<feature type="transmembrane region" description="Helical" evidence="2">
    <location>
        <begin position="83"/>
        <end position="103"/>
    </location>
</feature>
<comment type="caution">
    <text evidence="3">The sequence shown here is derived from an EMBL/GenBank/DDBJ whole genome shotgun (WGS) entry which is preliminary data.</text>
</comment>
<feature type="transmembrane region" description="Helical" evidence="2">
    <location>
        <begin position="6"/>
        <end position="25"/>
    </location>
</feature>
<evidence type="ECO:0000256" key="1">
    <source>
        <dbReference type="SAM" id="MobiDB-lite"/>
    </source>
</evidence>